<keyword evidence="1" id="KW-0472">Membrane</keyword>
<evidence type="ECO:0000256" key="1">
    <source>
        <dbReference type="SAM" id="Phobius"/>
    </source>
</evidence>
<keyword evidence="1" id="KW-0812">Transmembrane</keyword>
<name>A0A3M7PR36_BRAPC</name>
<evidence type="ECO:0000313" key="3">
    <source>
        <dbReference type="Proteomes" id="UP000276133"/>
    </source>
</evidence>
<comment type="caution">
    <text evidence="2">The sequence shown here is derived from an EMBL/GenBank/DDBJ whole genome shotgun (WGS) entry which is preliminary data.</text>
</comment>
<proteinExistence type="predicted"/>
<protein>
    <submittedName>
        <fullName evidence="2">Uncharacterized protein</fullName>
    </submittedName>
</protein>
<dbReference type="Proteomes" id="UP000276133">
    <property type="component" value="Unassembled WGS sequence"/>
</dbReference>
<dbReference type="AlphaFoldDB" id="A0A3M7PR36"/>
<reference evidence="2 3" key="1">
    <citation type="journal article" date="2018" name="Sci. Rep.">
        <title>Genomic signatures of local adaptation to the degree of environmental predictability in rotifers.</title>
        <authorList>
            <person name="Franch-Gras L."/>
            <person name="Hahn C."/>
            <person name="Garcia-Roger E.M."/>
            <person name="Carmona M.J."/>
            <person name="Serra M."/>
            <person name="Gomez A."/>
        </authorList>
    </citation>
    <scope>NUCLEOTIDE SEQUENCE [LARGE SCALE GENOMIC DNA]</scope>
    <source>
        <strain evidence="2">HYR1</strain>
    </source>
</reference>
<gene>
    <name evidence="2" type="ORF">BpHYR1_013084</name>
</gene>
<sequence>MEKPEKEAKSIHFFGIYGIGNFIFSLVLMTLIILDEKLLKSRQYMIQEFHFSILNYLSVDGIKITVNRHNISSNLKLINI</sequence>
<accession>A0A3M7PR36</accession>
<keyword evidence="1" id="KW-1133">Transmembrane helix</keyword>
<organism evidence="2 3">
    <name type="scientific">Brachionus plicatilis</name>
    <name type="common">Marine rotifer</name>
    <name type="synonym">Brachionus muelleri</name>
    <dbReference type="NCBI Taxonomy" id="10195"/>
    <lineage>
        <taxon>Eukaryota</taxon>
        <taxon>Metazoa</taxon>
        <taxon>Spiralia</taxon>
        <taxon>Gnathifera</taxon>
        <taxon>Rotifera</taxon>
        <taxon>Eurotatoria</taxon>
        <taxon>Monogononta</taxon>
        <taxon>Pseudotrocha</taxon>
        <taxon>Ploima</taxon>
        <taxon>Brachionidae</taxon>
        <taxon>Brachionus</taxon>
    </lineage>
</organism>
<feature type="transmembrane region" description="Helical" evidence="1">
    <location>
        <begin position="12"/>
        <end position="34"/>
    </location>
</feature>
<evidence type="ECO:0000313" key="2">
    <source>
        <dbReference type="EMBL" id="RNA01215.1"/>
    </source>
</evidence>
<dbReference type="EMBL" id="REGN01009411">
    <property type="protein sequence ID" value="RNA01215.1"/>
    <property type="molecule type" value="Genomic_DNA"/>
</dbReference>
<keyword evidence="3" id="KW-1185">Reference proteome</keyword>